<evidence type="ECO:0000313" key="4">
    <source>
        <dbReference type="EMBL" id="QIT47274.1"/>
    </source>
</evidence>
<reference evidence="4 6" key="2">
    <citation type="submission" date="2020-03" db="EMBL/GenBank/DDBJ databases">
        <title>Is there a link between lipid content and antibiotic production in Streptomyces?</title>
        <authorList>
            <person name="David M."/>
            <person name="Lejeune C."/>
            <person name="Abreu S."/>
            <person name="Thibessard A."/>
            <person name="Leblond P."/>
            <person name="Chaminade P."/>
            <person name="Virolle M.-J."/>
        </authorList>
    </citation>
    <scope>NUCLEOTIDE SEQUENCE [LARGE SCALE GENOMIC DNA]</scope>
    <source>
        <strain evidence="4 6">DSM 41481</strain>
    </source>
</reference>
<dbReference type="PROSITE" id="PS51257">
    <property type="entry name" value="PROKAR_LIPOPROTEIN"/>
    <property type="match status" value="1"/>
</dbReference>
<feature type="signal peptide" evidence="2">
    <location>
        <begin position="1"/>
        <end position="20"/>
    </location>
</feature>
<keyword evidence="5" id="KW-1185">Reference proteome</keyword>
<evidence type="ECO:0000256" key="2">
    <source>
        <dbReference type="SAM" id="SignalP"/>
    </source>
</evidence>
<evidence type="ECO:0000256" key="1">
    <source>
        <dbReference type="SAM" id="MobiDB-lite"/>
    </source>
</evidence>
<dbReference type="Proteomes" id="UP000502504">
    <property type="component" value="Chromosome"/>
</dbReference>
<dbReference type="AlphaFoldDB" id="A0AAE6YEK4"/>
<accession>A0AAE6YEK4</accession>
<dbReference type="Proteomes" id="UP000190306">
    <property type="component" value="Chromosome"/>
</dbReference>
<proteinExistence type="predicted"/>
<sequence length="201" mass="20814">MIRTVRALPVLLLLPALAVACGTETAAGADPGELASRASALGIAPEHVYVTDASGYTLAQQSVGVFGDDGFSAVYVSQKEGKHLQLSVDRGSMTAESCPEQPVGDSSGGSTTCVRDGDFWFRSAGERREFAVPKEGFVIHLGGEGVPRDVLREAAENVHRPSAEELDALLPPAADRGEPVERGDLPSEGDGAPDNSVGEGG</sequence>
<keyword evidence="2" id="KW-0732">Signal</keyword>
<feature type="chain" id="PRO_5042178865" description="Membrane lipoprotein" evidence="2">
    <location>
        <begin position="21"/>
        <end position="201"/>
    </location>
</feature>
<feature type="region of interest" description="Disordered" evidence="1">
    <location>
        <begin position="158"/>
        <end position="201"/>
    </location>
</feature>
<evidence type="ECO:0008006" key="7">
    <source>
        <dbReference type="Google" id="ProtNLM"/>
    </source>
</evidence>
<dbReference type="EMBL" id="LHQL01000014">
    <property type="protein sequence ID" value="OOQ46974.1"/>
    <property type="molecule type" value="Genomic_DNA"/>
</dbReference>
<reference evidence="3 5" key="1">
    <citation type="submission" date="2015-07" db="EMBL/GenBank/DDBJ databases">
        <title>Draft Genome Sequence of Streptomyces antibioticus, IMRU 3720 reveals insights in the evolution of actinomycin biosynthetic gene clusters in Streptomyces.</title>
        <authorList>
            <person name="Crnovcic I."/>
            <person name="Ruckert C."/>
            <person name="Kalinowksi J."/>
            <person name="Keller U."/>
        </authorList>
    </citation>
    <scope>NUCLEOTIDE SEQUENCE [LARGE SCALE GENOMIC DNA]</scope>
    <source>
        <strain evidence="3 5">DSM 41481</strain>
    </source>
</reference>
<name>A0AAE6YEK4_STRAT</name>
<organism evidence="4 6">
    <name type="scientific">Streptomyces antibioticus</name>
    <dbReference type="NCBI Taxonomy" id="1890"/>
    <lineage>
        <taxon>Bacteria</taxon>
        <taxon>Bacillati</taxon>
        <taxon>Actinomycetota</taxon>
        <taxon>Actinomycetes</taxon>
        <taxon>Kitasatosporales</taxon>
        <taxon>Streptomycetaceae</taxon>
        <taxon>Streptomyces</taxon>
    </lineage>
</organism>
<protein>
    <recommendedName>
        <fullName evidence="7">Membrane lipoprotein</fullName>
    </recommendedName>
</protein>
<dbReference type="RefSeq" id="WP_030793010.1">
    <property type="nucleotide sequence ID" value="NZ_CM007717.1"/>
</dbReference>
<evidence type="ECO:0000313" key="6">
    <source>
        <dbReference type="Proteomes" id="UP000502504"/>
    </source>
</evidence>
<evidence type="ECO:0000313" key="3">
    <source>
        <dbReference type="EMBL" id="OOQ46974.1"/>
    </source>
</evidence>
<evidence type="ECO:0000313" key="5">
    <source>
        <dbReference type="Proteomes" id="UP000190306"/>
    </source>
</evidence>
<feature type="compositionally biased region" description="Basic and acidic residues" evidence="1">
    <location>
        <begin position="175"/>
        <end position="185"/>
    </location>
</feature>
<dbReference type="EMBL" id="CP050692">
    <property type="protein sequence ID" value="QIT47274.1"/>
    <property type="molecule type" value="Genomic_DNA"/>
</dbReference>
<gene>
    <name evidence="3" type="ORF">AFM16_29715</name>
    <name evidence="4" type="ORF">HCX60_30250</name>
</gene>